<dbReference type="GO" id="GO:0005762">
    <property type="term" value="C:mitochondrial large ribosomal subunit"/>
    <property type="evidence" value="ECO:0007669"/>
    <property type="project" value="TreeGrafter"/>
</dbReference>
<sequence>MAATSAGRIAGLCRQFQRCISIAPSFKLQTEYCSSRCGSLSNRPSSFSPALNPAQYRLFHTSQSRKGLEDFFDPPENWGETTVKSGAPWTAKQLRAKSNEDLHKLWYVLLKEKNMLLTTEQESKRQRLQMPGPERLKKVERSMTRLDSAVQEREGALRLLLTGQEKGRPGEWRRNVFGHVYWYRFREHPIPWHLNSRYRRKRFFTPEFVEPHMRLRLEKRIRSKVRKAQLEKQKEERQAELFPKASAQTA</sequence>
<organism evidence="8 9">
    <name type="scientific">Clupea harengus</name>
    <name type="common">Atlantic herring</name>
    <dbReference type="NCBI Taxonomy" id="7950"/>
    <lineage>
        <taxon>Eukaryota</taxon>
        <taxon>Metazoa</taxon>
        <taxon>Chordata</taxon>
        <taxon>Craniata</taxon>
        <taxon>Vertebrata</taxon>
        <taxon>Euteleostomi</taxon>
        <taxon>Actinopterygii</taxon>
        <taxon>Neopterygii</taxon>
        <taxon>Teleostei</taxon>
        <taxon>Clupei</taxon>
        <taxon>Clupeiformes</taxon>
        <taxon>Clupeoidei</taxon>
        <taxon>Clupeidae</taxon>
        <taxon>Clupea</taxon>
    </lineage>
</organism>
<comment type="similarity">
    <text evidence="2">Belongs to the universal ribosomal protein uL29 family.</text>
</comment>
<dbReference type="KEGG" id="char:105912944"/>
<evidence type="ECO:0000313" key="8">
    <source>
        <dbReference type="Proteomes" id="UP000515152"/>
    </source>
</evidence>
<proteinExistence type="inferred from homology"/>
<dbReference type="Pfam" id="PF06984">
    <property type="entry name" value="MRP-L47"/>
    <property type="match status" value="1"/>
</dbReference>
<keyword evidence="3 9" id="KW-0689">Ribosomal protein</keyword>
<accession>A0A6P3WF89</accession>
<dbReference type="GO" id="GO:0003735">
    <property type="term" value="F:structural constituent of ribosome"/>
    <property type="evidence" value="ECO:0007669"/>
    <property type="project" value="InterPro"/>
</dbReference>
<reference evidence="9" key="1">
    <citation type="submission" date="2025-08" db="UniProtKB">
        <authorList>
            <consortium name="RefSeq"/>
        </authorList>
    </citation>
    <scope>IDENTIFICATION</scope>
</reference>
<dbReference type="InterPro" id="IPR010729">
    <property type="entry name" value="Ribosomal_uL29_mit"/>
</dbReference>
<feature type="compositionally biased region" description="Basic and acidic residues" evidence="7">
    <location>
        <begin position="228"/>
        <end position="239"/>
    </location>
</feature>
<evidence type="ECO:0000256" key="3">
    <source>
        <dbReference type="ARBA" id="ARBA00022980"/>
    </source>
</evidence>
<dbReference type="CTD" id="57129"/>
<dbReference type="Gene3D" id="6.10.330.20">
    <property type="match status" value="1"/>
</dbReference>
<evidence type="ECO:0000256" key="5">
    <source>
        <dbReference type="ARBA" id="ARBA00023274"/>
    </source>
</evidence>
<keyword evidence="4" id="KW-0496">Mitochondrion</keyword>
<comment type="subcellular location">
    <subcellularLocation>
        <location evidence="1">Mitochondrion</location>
    </subcellularLocation>
</comment>
<evidence type="ECO:0000256" key="6">
    <source>
        <dbReference type="ARBA" id="ARBA00035289"/>
    </source>
</evidence>
<dbReference type="Proteomes" id="UP000515152">
    <property type="component" value="Chromosome 10"/>
</dbReference>
<feature type="region of interest" description="Disordered" evidence="7">
    <location>
        <begin position="228"/>
        <end position="250"/>
    </location>
</feature>
<dbReference type="InterPro" id="IPR038340">
    <property type="entry name" value="MRP-L47_sf"/>
</dbReference>
<dbReference type="PANTHER" id="PTHR21183:SF18">
    <property type="entry name" value="LARGE RIBOSOMAL SUBUNIT PROTEIN UL29M"/>
    <property type="match status" value="1"/>
</dbReference>
<dbReference type="RefSeq" id="XP_012697405.1">
    <property type="nucleotide sequence ID" value="XM_012841951.3"/>
</dbReference>
<keyword evidence="5" id="KW-0687">Ribonucleoprotein</keyword>
<evidence type="ECO:0000256" key="2">
    <source>
        <dbReference type="ARBA" id="ARBA00009254"/>
    </source>
</evidence>
<dbReference type="GO" id="GO:0032543">
    <property type="term" value="P:mitochondrial translation"/>
    <property type="evidence" value="ECO:0007669"/>
    <property type="project" value="TreeGrafter"/>
</dbReference>
<protein>
    <recommendedName>
        <fullName evidence="6">Large ribosomal subunit protein uL29m</fullName>
    </recommendedName>
</protein>
<name>A0A6P3WF89_CLUHA</name>
<dbReference type="PANTHER" id="PTHR21183">
    <property type="entry name" value="RIBOSOMAL PROTEIN L47, MITOCHONDRIAL-RELATED"/>
    <property type="match status" value="1"/>
</dbReference>
<dbReference type="GeneID" id="105912944"/>
<keyword evidence="8" id="KW-1185">Reference proteome</keyword>
<dbReference type="AlphaFoldDB" id="A0A6P3WF89"/>
<gene>
    <name evidence="9" type="primary">mrpl47</name>
</gene>
<evidence type="ECO:0000256" key="4">
    <source>
        <dbReference type="ARBA" id="ARBA00023128"/>
    </source>
</evidence>
<evidence type="ECO:0000313" key="9">
    <source>
        <dbReference type="RefSeq" id="XP_012697405.1"/>
    </source>
</evidence>
<evidence type="ECO:0000256" key="1">
    <source>
        <dbReference type="ARBA" id="ARBA00004173"/>
    </source>
</evidence>
<evidence type="ECO:0000256" key="7">
    <source>
        <dbReference type="SAM" id="MobiDB-lite"/>
    </source>
</evidence>
<dbReference type="OrthoDB" id="270763at2759"/>